<feature type="region of interest" description="Disordered" evidence="7">
    <location>
        <begin position="716"/>
        <end position="741"/>
    </location>
</feature>
<feature type="chain" id="PRO_5016933594" evidence="8">
    <location>
        <begin position="21"/>
        <end position="980"/>
    </location>
</feature>
<keyword evidence="2 5" id="KW-0479">Metal-binding</keyword>
<evidence type="ECO:0000313" key="10">
    <source>
        <dbReference type="Proteomes" id="UP000249619"/>
    </source>
</evidence>
<dbReference type="GO" id="GO:0005506">
    <property type="term" value="F:iron ion binding"/>
    <property type="evidence" value="ECO:0007669"/>
    <property type="project" value="InterPro"/>
</dbReference>
<evidence type="ECO:0000256" key="8">
    <source>
        <dbReference type="SAM" id="SignalP"/>
    </source>
</evidence>
<comment type="cofactor">
    <cofactor evidence="5">
        <name>heme</name>
        <dbReference type="ChEBI" id="CHEBI:30413"/>
    </cofactor>
</comment>
<organism evidence="9 10">
    <name type="scientific">Stemphylium lycopersici</name>
    <name type="common">Tomato gray leaf spot disease fungus</name>
    <name type="synonym">Thyrospora lycopersici</name>
    <dbReference type="NCBI Taxonomy" id="183478"/>
    <lineage>
        <taxon>Eukaryota</taxon>
        <taxon>Fungi</taxon>
        <taxon>Dikarya</taxon>
        <taxon>Ascomycota</taxon>
        <taxon>Pezizomycotina</taxon>
        <taxon>Dothideomycetes</taxon>
        <taxon>Pleosporomycetidae</taxon>
        <taxon>Pleosporales</taxon>
        <taxon>Pleosporineae</taxon>
        <taxon>Pleosporaceae</taxon>
        <taxon>Stemphylium</taxon>
    </lineage>
</organism>
<keyword evidence="6" id="KW-0175">Coiled coil</keyword>
<dbReference type="EMBL" id="QGDH01000008">
    <property type="protein sequence ID" value="RAR15779.1"/>
    <property type="molecule type" value="Genomic_DNA"/>
</dbReference>
<feature type="compositionally biased region" description="Polar residues" evidence="7">
    <location>
        <begin position="716"/>
        <end position="728"/>
    </location>
</feature>
<dbReference type="GO" id="GO:0016705">
    <property type="term" value="F:oxidoreductase activity, acting on paired donors, with incorporation or reduction of molecular oxygen"/>
    <property type="evidence" value="ECO:0007669"/>
    <property type="project" value="InterPro"/>
</dbReference>
<dbReference type="PRINTS" id="PR00463">
    <property type="entry name" value="EP450I"/>
</dbReference>
<dbReference type="InterPro" id="IPR002401">
    <property type="entry name" value="Cyt_P450_E_grp-I"/>
</dbReference>
<dbReference type="PANTHER" id="PTHR46300:SF11">
    <property type="entry name" value="OXIDOREDUCTASE, PUTATIVE-RELATED"/>
    <property type="match status" value="1"/>
</dbReference>
<dbReference type="SUPFAM" id="SSF48264">
    <property type="entry name" value="Cytochrome P450"/>
    <property type="match status" value="1"/>
</dbReference>
<dbReference type="PRINTS" id="PR00385">
    <property type="entry name" value="P450"/>
</dbReference>
<dbReference type="InterPro" id="IPR050364">
    <property type="entry name" value="Cytochrome_P450_fung"/>
</dbReference>
<comment type="caution">
    <text evidence="9">The sequence shown here is derived from an EMBL/GenBank/DDBJ whole genome shotgun (WGS) entry which is preliminary data.</text>
</comment>
<dbReference type="Gene3D" id="1.10.630.10">
    <property type="entry name" value="Cytochrome P450"/>
    <property type="match status" value="1"/>
</dbReference>
<keyword evidence="5" id="KW-0349">Heme</keyword>
<dbReference type="CDD" id="cd11065">
    <property type="entry name" value="CYP64-like"/>
    <property type="match status" value="1"/>
</dbReference>
<evidence type="ECO:0000313" key="9">
    <source>
        <dbReference type="EMBL" id="RAR15779.1"/>
    </source>
</evidence>
<protein>
    <submittedName>
        <fullName evidence="9">Cytochrome p450 76c3</fullName>
    </submittedName>
</protein>
<accession>A0A364NEQ2</accession>
<evidence type="ECO:0000256" key="5">
    <source>
        <dbReference type="PIRSR" id="PIRSR602401-1"/>
    </source>
</evidence>
<sequence length="980" mass="109836">MYTLVFLFFLLVTLIAYTRYKNRPPFGTKDAPGPAGLPILGNAHQLGQQPHQQITKWAHEFGEVYKIRLGWNDWYMICSPDACKEILDKQSAYTSSRAPLPVSGDALSGGMRFLFMEYGPEWRKLRSISHKLLTPAVSATFQPSQEFESKVLLEEILRGADAEKGNGVSYKAIRRYTVSVIMTSTYGRRIPEWDCDEVHGIYSIMNDFSNMAKPGTYLADTLPFLGDLPPRLQWWRKGVKPYFEKQANLWMSFWSTLKTQMETKQAPECFVKQFIESDYEKQGISELQAAFLAGSMIEAGSETTSAALNTAFLYLSAHPEVRQRAFEEIRSVTSSTRSPTFDDESRLPYIRAIVKETLRLRPVTNIGTPHYTTAPITYKDIHIPAKSVVCLQQYPIHHDPSVFKDPERFNPERYLNHPHGSGHYAAGPAASRDHWSFGAGRRICSGVHLAENSMFIVLAKLLWAFDVLPPLDDAGREIEVDTSDEAFDAVGSTTVSKPYNVRWIVRDEEAKETILREAAEARRDGYVLRGLLEESAWDADMMGTNSMYPQDADLDLYGKCCYGHGDEREDGYEDEDDSMELSDVDAVPGHGHEQRDGDTVEDIMNLPGNKAPAVSVQDFGAFYPRDEAMSDEAKETKDHRELIEEHLRQQVLVQDDADEVAETFGDTEGYTDMDLAEAEESHGEDTEGVQALQEDILMHSLEEEEADASALESLEPNTDCSLHSTPSRNHVHRASDASPPRSTSFINFVSNPRAVVQTPNGIHIDFTSSATIPTQNYFNPIKATSPSKRRRKAASPEELAELAREAAVEEAEADEEAELRELEKYREMDLTPLEPVMESKTAGDLIVSGTPVKVRDEEVFGWESPTLAFCVLSSRPFVSAREAVVDLYGSTDVHHTPSSSRLTLLLEQDEDDDADVEESDGACDVRKKYTTLSPHHATFIAVVEMLPATIFWATVCLVTRYSIAAFDALIELLTGLKMEE</sequence>
<feature type="signal peptide" evidence="8">
    <location>
        <begin position="1"/>
        <end position="20"/>
    </location>
</feature>
<keyword evidence="8" id="KW-0732">Signal</keyword>
<evidence type="ECO:0000256" key="4">
    <source>
        <dbReference type="ARBA" id="ARBA00023004"/>
    </source>
</evidence>
<proteinExistence type="inferred from homology"/>
<comment type="similarity">
    <text evidence="1">Belongs to the cytochrome P450 family.</text>
</comment>
<dbReference type="PANTHER" id="PTHR46300">
    <property type="entry name" value="P450, PUTATIVE (EUROFUNG)-RELATED-RELATED"/>
    <property type="match status" value="1"/>
</dbReference>
<dbReference type="Proteomes" id="UP000249619">
    <property type="component" value="Unassembled WGS sequence"/>
</dbReference>
<feature type="coiled-coil region" evidence="6">
    <location>
        <begin position="799"/>
        <end position="828"/>
    </location>
</feature>
<evidence type="ECO:0000256" key="6">
    <source>
        <dbReference type="SAM" id="Coils"/>
    </source>
</evidence>
<keyword evidence="3" id="KW-0560">Oxidoreductase</keyword>
<evidence type="ECO:0000256" key="3">
    <source>
        <dbReference type="ARBA" id="ARBA00023002"/>
    </source>
</evidence>
<reference evidence="10" key="1">
    <citation type="submission" date="2018-05" db="EMBL/GenBank/DDBJ databases">
        <title>Draft genome sequence of Stemphylium lycopersici strain CIDEFI 213.</title>
        <authorList>
            <person name="Medina R."/>
            <person name="Franco M.E.E."/>
            <person name="Lucentini C.G."/>
            <person name="Saparrat M.C.N."/>
            <person name="Balatti P.A."/>
        </authorList>
    </citation>
    <scope>NUCLEOTIDE SEQUENCE [LARGE SCALE GENOMIC DNA]</scope>
    <source>
        <strain evidence="10">CIDEFI 213</strain>
    </source>
</reference>
<evidence type="ECO:0000256" key="7">
    <source>
        <dbReference type="SAM" id="MobiDB-lite"/>
    </source>
</evidence>
<gene>
    <name evidence="9" type="ORF">DDE83_000794</name>
</gene>
<keyword evidence="10" id="KW-1185">Reference proteome</keyword>
<name>A0A364NEQ2_STELY</name>
<dbReference type="STRING" id="183478.A0A364NEQ2"/>
<dbReference type="GO" id="GO:0020037">
    <property type="term" value="F:heme binding"/>
    <property type="evidence" value="ECO:0007669"/>
    <property type="project" value="InterPro"/>
</dbReference>
<feature type="binding site" description="axial binding residue" evidence="5">
    <location>
        <position position="444"/>
    </location>
    <ligand>
        <name>heme</name>
        <dbReference type="ChEBI" id="CHEBI:30413"/>
    </ligand>
    <ligandPart>
        <name>Fe</name>
        <dbReference type="ChEBI" id="CHEBI:18248"/>
    </ligandPart>
</feature>
<evidence type="ECO:0000256" key="2">
    <source>
        <dbReference type="ARBA" id="ARBA00022723"/>
    </source>
</evidence>
<dbReference type="Pfam" id="PF00067">
    <property type="entry name" value="p450"/>
    <property type="match status" value="1"/>
</dbReference>
<dbReference type="InterPro" id="IPR001128">
    <property type="entry name" value="Cyt_P450"/>
</dbReference>
<dbReference type="GO" id="GO:0004497">
    <property type="term" value="F:monooxygenase activity"/>
    <property type="evidence" value="ECO:0007669"/>
    <property type="project" value="InterPro"/>
</dbReference>
<dbReference type="InterPro" id="IPR036396">
    <property type="entry name" value="Cyt_P450_sf"/>
</dbReference>
<dbReference type="AlphaFoldDB" id="A0A364NEQ2"/>
<keyword evidence="4 5" id="KW-0408">Iron</keyword>
<evidence type="ECO:0000256" key="1">
    <source>
        <dbReference type="ARBA" id="ARBA00010617"/>
    </source>
</evidence>